<dbReference type="HOGENOM" id="CLU_3030923_0_0_6"/>
<name>C5BPA5_TERTT</name>
<sequence>MGRRPANESLEAAKTCQRLCRAFLQIVKTCYYYTNAVSFSTKYEERSKQGIGSQH</sequence>
<evidence type="ECO:0000313" key="2">
    <source>
        <dbReference type="Proteomes" id="UP000009080"/>
    </source>
</evidence>
<dbReference type="AlphaFoldDB" id="C5BPA5"/>
<dbReference type="KEGG" id="ttu:TERTU_3130"/>
<keyword evidence="2" id="KW-1185">Reference proteome</keyword>
<protein>
    <submittedName>
        <fullName evidence="1">Uncharacterized protein</fullName>
    </submittedName>
</protein>
<evidence type="ECO:0000313" key="1">
    <source>
        <dbReference type="EMBL" id="ACR13055.1"/>
    </source>
</evidence>
<dbReference type="Proteomes" id="UP000009080">
    <property type="component" value="Chromosome"/>
</dbReference>
<dbReference type="EMBL" id="CP001614">
    <property type="protein sequence ID" value="ACR13055.1"/>
    <property type="molecule type" value="Genomic_DNA"/>
</dbReference>
<reference evidence="1 2" key="1">
    <citation type="journal article" date="2009" name="PLoS ONE">
        <title>The complete genome of Teredinibacter turnerae T7901: an intracellular endosymbiont of marine wood-boring bivalves (shipworms).</title>
        <authorList>
            <person name="Yang J.C."/>
            <person name="Madupu R."/>
            <person name="Durkin A.S."/>
            <person name="Ekborg N.A."/>
            <person name="Pedamallu C.S."/>
            <person name="Hostetler J.B."/>
            <person name="Radune D."/>
            <person name="Toms B.S."/>
            <person name="Henrissat B."/>
            <person name="Coutinho P.M."/>
            <person name="Schwarz S."/>
            <person name="Field L."/>
            <person name="Trindade-Silva A.E."/>
            <person name="Soares C.A.G."/>
            <person name="Elshahawi S."/>
            <person name="Hanora A."/>
            <person name="Schmidt E.W."/>
            <person name="Haygood M.G."/>
            <person name="Posfai J."/>
            <person name="Benner J."/>
            <person name="Madinger C."/>
            <person name="Nove J."/>
            <person name="Anton B."/>
            <person name="Chaudhary K."/>
            <person name="Foster J."/>
            <person name="Holman A."/>
            <person name="Kumar S."/>
            <person name="Lessard P.A."/>
            <person name="Luyten Y.A."/>
            <person name="Slatko B."/>
            <person name="Wood N."/>
            <person name="Wu B."/>
            <person name="Teplitski M."/>
            <person name="Mougous J.D."/>
            <person name="Ward N."/>
            <person name="Eisen J.A."/>
            <person name="Badger J.H."/>
            <person name="Distel D.L."/>
        </authorList>
    </citation>
    <scope>NUCLEOTIDE SEQUENCE [LARGE SCALE GENOMIC DNA]</scope>
    <source>
        <strain evidence="2">ATCC 39867 / T7901</strain>
    </source>
</reference>
<accession>C5BPA5</accession>
<organism evidence="1 2">
    <name type="scientific">Teredinibacter turnerae (strain ATCC 39867 / T7901)</name>
    <dbReference type="NCBI Taxonomy" id="377629"/>
    <lineage>
        <taxon>Bacteria</taxon>
        <taxon>Pseudomonadati</taxon>
        <taxon>Pseudomonadota</taxon>
        <taxon>Gammaproteobacteria</taxon>
        <taxon>Cellvibrionales</taxon>
        <taxon>Cellvibrionaceae</taxon>
        <taxon>Teredinibacter</taxon>
    </lineage>
</organism>
<dbReference type="STRING" id="377629.TERTU_3130"/>
<gene>
    <name evidence="1" type="ordered locus">TERTU_3130</name>
</gene>
<proteinExistence type="predicted"/>